<proteinExistence type="predicted"/>
<evidence type="ECO:0000256" key="3">
    <source>
        <dbReference type="ARBA" id="ARBA00048679"/>
    </source>
</evidence>
<dbReference type="EMBL" id="AZNH01000050">
    <property type="protein sequence ID" value="KID83957.1"/>
    <property type="molecule type" value="Genomic_DNA"/>
</dbReference>
<dbReference type="InterPro" id="IPR011009">
    <property type="entry name" value="Kinase-like_dom_sf"/>
</dbReference>
<dbReference type="InterPro" id="IPR008266">
    <property type="entry name" value="Tyr_kinase_AS"/>
</dbReference>
<evidence type="ECO:0000256" key="1">
    <source>
        <dbReference type="ARBA" id="ARBA00012513"/>
    </source>
</evidence>
<dbReference type="Gene3D" id="1.10.510.10">
    <property type="entry name" value="Transferase(Phosphotransferase) domain 1"/>
    <property type="match status" value="1"/>
</dbReference>
<reference evidence="5 6" key="1">
    <citation type="journal article" date="2014" name="Proc. Natl. Acad. Sci. U.S.A.">
        <title>Trajectory and genomic determinants of fungal-pathogen speciation and host adaptation.</title>
        <authorList>
            <person name="Hu X."/>
            <person name="Xiao G."/>
            <person name="Zheng P."/>
            <person name="Shang Y."/>
            <person name="Su Y."/>
            <person name="Zhang X."/>
            <person name="Liu X."/>
            <person name="Zhan S."/>
            <person name="St Leger R.J."/>
            <person name="Wang C."/>
        </authorList>
    </citation>
    <scope>NUCLEOTIDE SEQUENCE [LARGE SCALE GENOMIC DNA]</scope>
    <source>
        <strain evidence="5 6">ARSEF 977</strain>
    </source>
</reference>
<feature type="compositionally biased region" description="Pro residues" evidence="4">
    <location>
        <begin position="429"/>
        <end position="438"/>
    </location>
</feature>
<feature type="region of interest" description="Disordered" evidence="4">
    <location>
        <begin position="370"/>
        <end position="465"/>
    </location>
</feature>
<dbReference type="GO" id="GO:0004674">
    <property type="term" value="F:protein serine/threonine kinase activity"/>
    <property type="evidence" value="ECO:0007669"/>
    <property type="project" value="UniProtKB-EC"/>
</dbReference>
<dbReference type="PANTHER" id="PTHR37171:SF1">
    <property type="entry name" value="SERINE_THREONINE-PROTEIN KINASE YRZF-RELATED"/>
    <property type="match status" value="1"/>
</dbReference>
<comment type="catalytic activity">
    <reaction evidence="3">
        <text>L-seryl-[protein] + ATP = O-phospho-L-seryl-[protein] + ADP + H(+)</text>
        <dbReference type="Rhea" id="RHEA:17989"/>
        <dbReference type="Rhea" id="RHEA-COMP:9863"/>
        <dbReference type="Rhea" id="RHEA-COMP:11604"/>
        <dbReference type="ChEBI" id="CHEBI:15378"/>
        <dbReference type="ChEBI" id="CHEBI:29999"/>
        <dbReference type="ChEBI" id="CHEBI:30616"/>
        <dbReference type="ChEBI" id="CHEBI:83421"/>
        <dbReference type="ChEBI" id="CHEBI:456216"/>
        <dbReference type="EC" id="2.7.11.1"/>
    </reaction>
</comment>
<name>A0A0B4GW92_METGA</name>
<dbReference type="InterPro" id="IPR052396">
    <property type="entry name" value="Meiotic_Drive_Suppr_Kinase"/>
</dbReference>
<organism evidence="5 6">
    <name type="scientific">Metarhizium guizhouense (strain ARSEF 977)</name>
    <dbReference type="NCBI Taxonomy" id="1276136"/>
    <lineage>
        <taxon>Eukaryota</taxon>
        <taxon>Fungi</taxon>
        <taxon>Dikarya</taxon>
        <taxon>Ascomycota</taxon>
        <taxon>Pezizomycotina</taxon>
        <taxon>Sordariomycetes</taxon>
        <taxon>Hypocreomycetidae</taxon>
        <taxon>Hypocreales</taxon>
        <taxon>Clavicipitaceae</taxon>
        <taxon>Metarhizium</taxon>
    </lineage>
</organism>
<dbReference type="SUPFAM" id="SSF56112">
    <property type="entry name" value="Protein kinase-like (PK-like)"/>
    <property type="match status" value="1"/>
</dbReference>
<feature type="region of interest" description="Disordered" evidence="4">
    <location>
        <begin position="15"/>
        <end position="46"/>
    </location>
</feature>
<protein>
    <recommendedName>
        <fullName evidence="1">non-specific serine/threonine protein kinase</fullName>
        <ecNumber evidence="1">2.7.11.1</ecNumber>
    </recommendedName>
</protein>
<comment type="catalytic activity">
    <reaction evidence="2">
        <text>L-threonyl-[protein] + ATP = O-phospho-L-threonyl-[protein] + ADP + H(+)</text>
        <dbReference type="Rhea" id="RHEA:46608"/>
        <dbReference type="Rhea" id="RHEA-COMP:11060"/>
        <dbReference type="Rhea" id="RHEA-COMP:11605"/>
        <dbReference type="ChEBI" id="CHEBI:15378"/>
        <dbReference type="ChEBI" id="CHEBI:30013"/>
        <dbReference type="ChEBI" id="CHEBI:30616"/>
        <dbReference type="ChEBI" id="CHEBI:61977"/>
        <dbReference type="ChEBI" id="CHEBI:456216"/>
        <dbReference type="EC" id="2.7.11.1"/>
    </reaction>
</comment>
<dbReference type="AlphaFoldDB" id="A0A0B4GW92"/>
<dbReference type="PROSITE" id="PS00109">
    <property type="entry name" value="PROTEIN_KINASE_TYR"/>
    <property type="match status" value="1"/>
</dbReference>
<feature type="compositionally biased region" description="Basic and acidic residues" evidence="4">
    <location>
        <begin position="15"/>
        <end position="33"/>
    </location>
</feature>
<evidence type="ECO:0000313" key="5">
    <source>
        <dbReference type="EMBL" id="KID83957.1"/>
    </source>
</evidence>
<evidence type="ECO:0000256" key="4">
    <source>
        <dbReference type="SAM" id="MobiDB-lite"/>
    </source>
</evidence>
<dbReference type="HOGENOM" id="CLU_010672_2_0_1"/>
<evidence type="ECO:0000256" key="2">
    <source>
        <dbReference type="ARBA" id="ARBA00047899"/>
    </source>
</evidence>
<sequence>MERMQALLHEAQLRAEAAERRFNEERRQREAAEQRAQASEQQTQPTTFSEYLDACHRLVFTKLQVEHNPDRLSRGSLTNPQSKRCPTNLRQWPDLLEQQRRIFGLLLETFPCDSDRLFESEHFLTTMGARIGGRNIADEKVLEFFLHNAVEDPVRNIINQLVNIPAVRNAFDLGDGIIFENHPHVLSETAEEVIDRRARTVPPSTPGHGENLRKLQADQICIYRSDEAQGGRTRAFICEYKPPHKLTTQHLHVGLRVTDIYKEVVNRKTIPTSEDPEARFAYHAERLTASAITQTYHYMIEAVPSAEVAAQTKDAHLCTAVAQYLAFTLLAIDGLGTRLHGQDERDRATKKLNKWEVSFDLTYRSIPEEDRSFLSDSSPGYQPPTYGNVDRSPIRPRKNPRRGQDHADAGTQPSKGDDESESSDEEPNPRAPTTPTPPQRNTREGARRSTRLAMRRRGSSVNNSEQRRQFCTQKCLLGLVRGHALDQSCPNAALHRQGATYHDGAALHHPVDHAQWLNLLRAQLEKTLDGGITPLKQSGARCVLFKVTLLAYGYTFVSKGTIRAFVPDLEHEAAVYRRLDDLQGVHVPVFLGAVDLRSMNKTYFLDLRVYIVHLTLLAWGGESLYEAQGAVYITEQQVKGSLRAMHHHGVIHNDVRAENILLCRETNGVMMIDFERAVLLEPPRRPLAKMAPNKRILQDTRGERKRHKSHRVTRCFSEDILMASNLFVTTNT</sequence>
<dbReference type="EC" id="2.7.11.1" evidence="1"/>
<feature type="compositionally biased region" description="Basic residues" evidence="4">
    <location>
        <begin position="448"/>
        <end position="458"/>
    </location>
</feature>
<gene>
    <name evidence="5" type="ORF">MGU_08829</name>
</gene>
<keyword evidence="6" id="KW-1185">Reference proteome</keyword>
<accession>A0A0B4GW92</accession>
<comment type="caution">
    <text evidence="5">The sequence shown here is derived from an EMBL/GenBank/DDBJ whole genome shotgun (WGS) entry which is preliminary data.</text>
</comment>
<dbReference type="OrthoDB" id="411394at2759"/>
<dbReference type="PANTHER" id="PTHR37171">
    <property type="entry name" value="SERINE/THREONINE-PROTEIN KINASE YRZF-RELATED"/>
    <property type="match status" value="1"/>
</dbReference>
<evidence type="ECO:0000313" key="6">
    <source>
        <dbReference type="Proteomes" id="UP000031192"/>
    </source>
</evidence>
<dbReference type="Proteomes" id="UP000031192">
    <property type="component" value="Unassembled WGS sequence"/>
</dbReference>